<dbReference type="PANTHER" id="PTHR37292">
    <property type="entry name" value="VNG6097C"/>
    <property type="match status" value="1"/>
</dbReference>
<name>A0ABR9GJ55_9HYPH</name>
<comment type="caution">
    <text evidence="2">The sequence shown here is derived from an EMBL/GenBank/DDBJ whole genome shotgun (WGS) entry which is preliminary data.</text>
</comment>
<sequence length="622" mass="69809">MFDSTKQTLKTLLEQVCDGKLQLPDFQRGYVWNEDAVVSLLASIAKGYPVGALLTLERGGQVNFKFRPVEGTATENPGPEALLLDGQQRMTSLFQSIYSDRPAKVKNSQSDIVERYFYLNIQEALATGDFEEAIETVPATRIRMKAFARDVDIDVSSSALEYEQHLFPLNRCFDEKDWVYGWRDHWKAKGVDIYEMDKAFDRQILDRIQRYEMPIIKLTKDNGREAVCTIFEKVNVGGVKLDAFELVTAIFAGTGEGFDLREDWWGTKSQHGRLGRIRVQTKPDGVFAKLASTDFLQACTLLHTMEIRRQREEHPIPGTQLPQITCKRDALLALPLAGYLGYADRVEAGFIEAGKFLAEQNIVYQRDLPYPPQVVALAALFATLPATSTNNATVRANLSKWFWAGVLGEHYGGGTETKIARDVPQLIAWLEKSQASPSIFEDVTFVSNKLTRLRRRQSAAYKGFHALLMREGCRDFVSGKAFDLMTLWSEAVDVHHIFPQSWCRNNNKVVEQYDSIVNKTPLSSATNRYIVRGDAPSVYLKRIEQDHKIGASELDAILKTHLIPVEHLRADDFEAFFDARVTLLAGLAGRAMGKASVDAAAFEETTAPDDALMDEIETADAA</sequence>
<evidence type="ECO:0000313" key="3">
    <source>
        <dbReference type="Proteomes" id="UP000598227"/>
    </source>
</evidence>
<dbReference type="RefSeq" id="WP_192565723.1">
    <property type="nucleotide sequence ID" value="NZ_JACZEP010000001.1"/>
</dbReference>
<evidence type="ECO:0000259" key="1">
    <source>
        <dbReference type="Pfam" id="PF03235"/>
    </source>
</evidence>
<feature type="domain" description="GmrSD restriction endonucleases N-terminal" evidence="1">
    <location>
        <begin position="10"/>
        <end position="251"/>
    </location>
</feature>
<dbReference type="EMBL" id="JACZEP010000001">
    <property type="protein sequence ID" value="MBE1203691.1"/>
    <property type="molecule type" value="Genomic_DNA"/>
</dbReference>
<organism evidence="2 3">
    <name type="scientific">Aminobacter carboxidus</name>
    <dbReference type="NCBI Taxonomy" id="376165"/>
    <lineage>
        <taxon>Bacteria</taxon>
        <taxon>Pseudomonadati</taxon>
        <taxon>Pseudomonadota</taxon>
        <taxon>Alphaproteobacteria</taxon>
        <taxon>Hyphomicrobiales</taxon>
        <taxon>Phyllobacteriaceae</taxon>
        <taxon>Aminobacter</taxon>
    </lineage>
</organism>
<dbReference type="Pfam" id="PF03235">
    <property type="entry name" value="GmrSD_N"/>
    <property type="match status" value="1"/>
</dbReference>
<protein>
    <submittedName>
        <fullName evidence="2">DUF262 domain-containing protein</fullName>
    </submittedName>
</protein>
<gene>
    <name evidence="2" type="ORF">IHE39_05235</name>
</gene>
<reference evidence="2 3" key="1">
    <citation type="submission" date="2020-09" db="EMBL/GenBank/DDBJ databases">
        <title>Draft Genome Sequence of Aminobacter carboxidus type strain DSM 1086, a soil Gram-negative carboxydobacterium.</title>
        <authorList>
            <person name="Turrini P."/>
            <person name="Tescari M."/>
            <person name="Artuso I."/>
            <person name="Lugli G.A."/>
            <person name="Frangipani E."/>
            <person name="Ventura M."/>
            <person name="Visca P."/>
        </authorList>
    </citation>
    <scope>NUCLEOTIDE SEQUENCE [LARGE SCALE GENOMIC DNA]</scope>
    <source>
        <strain evidence="2 3">DSM 1086</strain>
    </source>
</reference>
<keyword evidence="3" id="KW-1185">Reference proteome</keyword>
<dbReference type="Proteomes" id="UP000598227">
    <property type="component" value="Unassembled WGS sequence"/>
</dbReference>
<dbReference type="PANTHER" id="PTHR37292:SF2">
    <property type="entry name" value="DUF262 DOMAIN-CONTAINING PROTEIN"/>
    <property type="match status" value="1"/>
</dbReference>
<accession>A0ABR9GJ55</accession>
<dbReference type="InterPro" id="IPR004919">
    <property type="entry name" value="GmrSD_N"/>
</dbReference>
<evidence type="ECO:0000313" key="2">
    <source>
        <dbReference type="EMBL" id="MBE1203691.1"/>
    </source>
</evidence>
<proteinExistence type="predicted"/>